<protein>
    <recommendedName>
        <fullName evidence="3">Phospholipase D-like protein</fullName>
    </recommendedName>
</protein>
<accession>A0A4R6TCL3</accession>
<dbReference type="AlphaFoldDB" id="A0A4R6TCL3"/>
<name>A0A4R6TCL3_9FLAO</name>
<sequence length="277" mass="32119">MKKHREHPLTSSELQKEFTKMKNTKENLNDFVIPNDRFYTDSIGANEMIVSQNNSTKVDSPNFDSVETHFRNIEQTLIDKILEFKDDLIVGCVAWLTSYRILNALAKCKNVQIVVQKEDFLRPDMNYKNKSDSKSTLQQKYNQVNCDMERFMFKSPMGDLSVCADPTVDGIRCVGNHNSEKKPAFPRMHNKFLVFCRVKESEKVENFSYKAVSAWTGSFNLTQNATYSIENAISLNDNSGKNEIINGYLKEHHQIFCISEKLNWEKDWIEPEFRIGT</sequence>
<comment type="caution">
    <text evidence="1">The sequence shown here is derived from an EMBL/GenBank/DDBJ whole genome shotgun (WGS) entry which is preliminary data.</text>
</comment>
<dbReference type="EMBL" id="SNYH01000004">
    <property type="protein sequence ID" value="TDQ25429.1"/>
    <property type="molecule type" value="Genomic_DNA"/>
</dbReference>
<evidence type="ECO:0008006" key="3">
    <source>
        <dbReference type="Google" id="ProtNLM"/>
    </source>
</evidence>
<organism evidence="1 2">
    <name type="scientific">Tenacibaculum caenipelagi</name>
    <dbReference type="NCBI Taxonomy" id="1325435"/>
    <lineage>
        <taxon>Bacteria</taxon>
        <taxon>Pseudomonadati</taxon>
        <taxon>Bacteroidota</taxon>
        <taxon>Flavobacteriia</taxon>
        <taxon>Flavobacteriales</taxon>
        <taxon>Flavobacteriaceae</taxon>
        <taxon>Tenacibaculum</taxon>
    </lineage>
</organism>
<dbReference type="Gene3D" id="3.30.870.10">
    <property type="entry name" value="Endonuclease Chain A"/>
    <property type="match status" value="1"/>
</dbReference>
<dbReference type="Proteomes" id="UP000295390">
    <property type="component" value="Unassembled WGS sequence"/>
</dbReference>
<proteinExistence type="predicted"/>
<keyword evidence="2" id="KW-1185">Reference proteome</keyword>
<gene>
    <name evidence="1" type="ORF">DFQ07_1850</name>
</gene>
<reference evidence="1 2" key="1">
    <citation type="submission" date="2019-03" db="EMBL/GenBank/DDBJ databases">
        <title>Genomic Encyclopedia of Type Strains, Phase III (KMG-III): the genomes of soil and plant-associated and newly described type strains.</title>
        <authorList>
            <person name="Whitman W."/>
        </authorList>
    </citation>
    <scope>NUCLEOTIDE SEQUENCE [LARGE SCALE GENOMIC DNA]</scope>
    <source>
        <strain evidence="1 2">CECT 8283</strain>
    </source>
</reference>
<evidence type="ECO:0000313" key="2">
    <source>
        <dbReference type="Proteomes" id="UP000295390"/>
    </source>
</evidence>
<evidence type="ECO:0000313" key="1">
    <source>
        <dbReference type="EMBL" id="TDQ25429.1"/>
    </source>
</evidence>
<dbReference type="RefSeq" id="WP_208107685.1">
    <property type="nucleotide sequence ID" value="NZ_SNYH01000004.1"/>
</dbReference>